<sequence length="80" mass="9378">MCLIRECIVILVVTYQCSYEMSLFQSKETGRDQELRSYKRIHWCNLWESKLRGKTPTGDIELNIAISRDNLGFLFDICGK</sequence>
<name>A0AA36AHN1_OCTVU</name>
<keyword evidence="2" id="KW-1185">Reference proteome</keyword>
<evidence type="ECO:0000313" key="1">
    <source>
        <dbReference type="EMBL" id="CAI9715526.1"/>
    </source>
</evidence>
<dbReference type="AlphaFoldDB" id="A0AA36AHN1"/>
<proteinExistence type="predicted"/>
<organism evidence="1 2">
    <name type="scientific">Octopus vulgaris</name>
    <name type="common">Common octopus</name>
    <dbReference type="NCBI Taxonomy" id="6645"/>
    <lineage>
        <taxon>Eukaryota</taxon>
        <taxon>Metazoa</taxon>
        <taxon>Spiralia</taxon>
        <taxon>Lophotrochozoa</taxon>
        <taxon>Mollusca</taxon>
        <taxon>Cephalopoda</taxon>
        <taxon>Coleoidea</taxon>
        <taxon>Octopodiformes</taxon>
        <taxon>Octopoda</taxon>
        <taxon>Incirrata</taxon>
        <taxon>Octopodidae</taxon>
        <taxon>Octopus</taxon>
    </lineage>
</organism>
<dbReference type="Proteomes" id="UP001162480">
    <property type="component" value="Chromosome 1"/>
</dbReference>
<evidence type="ECO:0000313" key="2">
    <source>
        <dbReference type="Proteomes" id="UP001162480"/>
    </source>
</evidence>
<gene>
    <name evidence="1" type="ORF">OCTVUL_1B009911</name>
</gene>
<accession>A0AA36AHN1</accession>
<dbReference type="EMBL" id="OX597814">
    <property type="protein sequence ID" value="CAI9715526.1"/>
    <property type="molecule type" value="Genomic_DNA"/>
</dbReference>
<reference evidence="1" key="1">
    <citation type="submission" date="2023-08" db="EMBL/GenBank/DDBJ databases">
        <authorList>
            <person name="Alioto T."/>
            <person name="Alioto T."/>
            <person name="Gomez Garrido J."/>
        </authorList>
    </citation>
    <scope>NUCLEOTIDE SEQUENCE</scope>
</reference>
<protein>
    <submittedName>
        <fullName evidence="1">Uncharacterized protein</fullName>
    </submittedName>
</protein>